<dbReference type="InterPro" id="IPR046938">
    <property type="entry name" value="DNA_clamp_sf"/>
</dbReference>
<evidence type="ECO:0000256" key="6">
    <source>
        <dbReference type="ARBA" id="ARBA00022705"/>
    </source>
</evidence>
<evidence type="ECO:0000259" key="9">
    <source>
        <dbReference type="Pfam" id="PF00712"/>
    </source>
</evidence>
<dbReference type="InterPro" id="IPR001001">
    <property type="entry name" value="DNA_polIII_beta"/>
</dbReference>
<keyword evidence="6" id="KW-0235">DNA replication</keyword>
<dbReference type="SUPFAM" id="SSF55979">
    <property type="entry name" value="DNA clamp"/>
    <property type="match status" value="3"/>
</dbReference>
<evidence type="ECO:0000313" key="13">
    <source>
        <dbReference type="Proteomes" id="UP000658656"/>
    </source>
</evidence>
<evidence type="ECO:0000256" key="2">
    <source>
        <dbReference type="ARBA" id="ARBA00010752"/>
    </source>
</evidence>
<evidence type="ECO:0000256" key="7">
    <source>
        <dbReference type="ARBA" id="ARBA00022932"/>
    </source>
</evidence>
<dbReference type="Pfam" id="PF02768">
    <property type="entry name" value="DNA_pol3_beta_3"/>
    <property type="match status" value="1"/>
</dbReference>
<keyword evidence="13" id="KW-1185">Reference proteome</keyword>
<protein>
    <submittedName>
        <fullName evidence="12">DNA polymerase III subunit beta</fullName>
    </submittedName>
</protein>
<evidence type="ECO:0000256" key="4">
    <source>
        <dbReference type="ARBA" id="ARBA00022679"/>
    </source>
</evidence>
<dbReference type="PANTHER" id="PTHR30478:SF0">
    <property type="entry name" value="BETA SLIDING CLAMP"/>
    <property type="match status" value="1"/>
</dbReference>
<feature type="domain" description="DNA polymerase III beta sliding clamp central" evidence="10">
    <location>
        <begin position="137"/>
        <end position="246"/>
    </location>
</feature>
<gene>
    <name evidence="12" type="primary">dnaN</name>
    <name evidence="12" type="ORF">GCM10017566_44380</name>
</gene>
<dbReference type="AlphaFoldDB" id="A0A8H9IVF1"/>
<dbReference type="GO" id="GO:0003887">
    <property type="term" value="F:DNA-directed DNA polymerase activity"/>
    <property type="evidence" value="ECO:0007669"/>
    <property type="project" value="UniProtKB-KW"/>
</dbReference>
<evidence type="ECO:0000313" key="12">
    <source>
        <dbReference type="EMBL" id="GHF65868.1"/>
    </source>
</evidence>
<dbReference type="GO" id="GO:0006271">
    <property type="term" value="P:DNA strand elongation involved in DNA replication"/>
    <property type="evidence" value="ECO:0007669"/>
    <property type="project" value="TreeGrafter"/>
</dbReference>
<dbReference type="EMBL" id="BNAV01000006">
    <property type="protein sequence ID" value="GHF65868.1"/>
    <property type="molecule type" value="Genomic_DNA"/>
</dbReference>
<dbReference type="Gene3D" id="3.10.150.10">
    <property type="entry name" value="DNA Polymerase III, subunit A, domain 2"/>
    <property type="match status" value="3"/>
</dbReference>
<reference evidence="12" key="2">
    <citation type="submission" date="2020-09" db="EMBL/GenBank/DDBJ databases">
        <authorList>
            <person name="Sun Q."/>
            <person name="Zhou Y."/>
        </authorList>
    </citation>
    <scope>NUCLEOTIDE SEQUENCE</scope>
    <source>
        <strain evidence="12">CGMCC 4.7679</strain>
    </source>
</reference>
<dbReference type="InterPro" id="IPR022635">
    <property type="entry name" value="DNA_polIII_beta_C"/>
</dbReference>
<dbReference type="Pfam" id="PF02767">
    <property type="entry name" value="DNA_pol3_beta_2"/>
    <property type="match status" value="1"/>
</dbReference>
<name>A0A8H9IVF1_9PSEU</name>
<organism evidence="12 13">
    <name type="scientific">Amycolatopsis bartoniae</name>
    <dbReference type="NCBI Taxonomy" id="941986"/>
    <lineage>
        <taxon>Bacteria</taxon>
        <taxon>Bacillati</taxon>
        <taxon>Actinomycetota</taxon>
        <taxon>Actinomycetes</taxon>
        <taxon>Pseudonocardiales</taxon>
        <taxon>Pseudonocardiaceae</taxon>
        <taxon>Amycolatopsis</taxon>
    </lineage>
</organism>
<reference evidence="12" key="1">
    <citation type="journal article" date="2014" name="Int. J. Syst. Evol. Microbiol.">
        <title>Complete genome sequence of Corynebacterium casei LMG S-19264T (=DSM 44701T), isolated from a smear-ripened cheese.</title>
        <authorList>
            <consortium name="US DOE Joint Genome Institute (JGI-PGF)"/>
            <person name="Walter F."/>
            <person name="Albersmeier A."/>
            <person name="Kalinowski J."/>
            <person name="Ruckert C."/>
        </authorList>
    </citation>
    <scope>NUCLEOTIDE SEQUENCE</scope>
    <source>
        <strain evidence="12">CGMCC 4.7679</strain>
    </source>
</reference>
<evidence type="ECO:0000259" key="11">
    <source>
        <dbReference type="Pfam" id="PF02768"/>
    </source>
</evidence>
<evidence type="ECO:0000256" key="3">
    <source>
        <dbReference type="ARBA" id="ARBA00022490"/>
    </source>
</evidence>
<comment type="caution">
    <text evidence="12">The sequence shown here is derived from an EMBL/GenBank/DDBJ whole genome shotgun (WGS) entry which is preliminary data.</text>
</comment>
<proteinExistence type="inferred from homology"/>
<evidence type="ECO:0000256" key="8">
    <source>
        <dbReference type="ARBA" id="ARBA00023125"/>
    </source>
</evidence>
<dbReference type="CDD" id="cd00140">
    <property type="entry name" value="beta_clamp"/>
    <property type="match status" value="1"/>
</dbReference>
<dbReference type="InterPro" id="IPR022634">
    <property type="entry name" value="DNA_polIII_beta_N"/>
</dbReference>
<comment type="similarity">
    <text evidence="2">Belongs to the beta sliding clamp family.</text>
</comment>
<accession>A0A8H9IVF1</accession>
<dbReference type="Pfam" id="PF00712">
    <property type="entry name" value="DNA_pol3_beta"/>
    <property type="match status" value="1"/>
</dbReference>
<comment type="subcellular location">
    <subcellularLocation>
        <location evidence="1">Cytoplasm</location>
    </subcellularLocation>
</comment>
<evidence type="ECO:0000256" key="5">
    <source>
        <dbReference type="ARBA" id="ARBA00022695"/>
    </source>
</evidence>
<dbReference type="GO" id="GO:0009360">
    <property type="term" value="C:DNA polymerase III complex"/>
    <property type="evidence" value="ECO:0007669"/>
    <property type="project" value="InterPro"/>
</dbReference>
<evidence type="ECO:0000259" key="10">
    <source>
        <dbReference type="Pfam" id="PF02767"/>
    </source>
</evidence>
<keyword evidence="7" id="KW-0239">DNA-directed DNA polymerase</keyword>
<dbReference type="SMART" id="SM00480">
    <property type="entry name" value="POL3Bc"/>
    <property type="match status" value="1"/>
</dbReference>
<dbReference type="GO" id="GO:0008408">
    <property type="term" value="F:3'-5' exonuclease activity"/>
    <property type="evidence" value="ECO:0007669"/>
    <property type="project" value="InterPro"/>
</dbReference>
<evidence type="ECO:0000256" key="1">
    <source>
        <dbReference type="ARBA" id="ARBA00004496"/>
    </source>
</evidence>
<dbReference type="PANTHER" id="PTHR30478">
    <property type="entry name" value="DNA POLYMERASE III SUBUNIT BETA"/>
    <property type="match status" value="1"/>
</dbReference>
<sequence>MRPVLSDPLASVLLVDLTAPAAVLANATTEATRLLPGPALGGVLLTATGDGLALAVTDREHGLRLSRAALVHEDGEVLVALRPLAETVRALDAGQVRLTVEGSRLALRAPGARFGLPLLDRELHPGVPEPPPAAGSVPGSALRAAVEAVASAASREDALPIFTGLRLWTGDGTLTLLATDRYRMAMATLAWSGERLDLLAPAGVLSGLARRLGEGPVALGADSDRLGLRWDRDWLGTALLAVPFPDERARQLMRVEPSGVVELEADALAAAVRRATPFAGPRGTVTLSAWDGELRVHSSDPHGGESEQSVKASVSGAHGGFVYQARYLLDALRPFGGGSVRIEQQEGLRPTVFTGGPGEGVTLTYLVVPMRA</sequence>
<keyword evidence="3" id="KW-0963">Cytoplasm</keyword>
<keyword evidence="4" id="KW-0808">Transferase</keyword>
<dbReference type="GO" id="GO:0005737">
    <property type="term" value="C:cytoplasm"/>
    <property type="evidence" value="ECO:0007669"/>
    <property type="project" value="UniProtKB-SubCell"/>
</dbReference>
<dbReference type="InterPro" id="IPR022637">
    <property type="entry name" value="DNA_polIII_beta_cen"/>
</dbReference>
<feature type="domain" description="DNA polymerase III beta sliding clamp N-terminal" evidence="9">
    <location>
        <begin position="38"/>
        <end position="125"/>
    </location>
</feature>
<feature type="domain" description="DNA polymerase III beta sliding clamp C-terminal" evidence="11">
    <location>
        <begin position="257"/>
        <end position="371"/>
    </location>
</feature>
<keyword evidence="8" id="KW-0238">DNA-binding</keyword>
<keyword evidence="5" id="KW-0548">Nucleotidyltransferase</keyword>
<dbReference type="GO" id="GO:0003677">
    <property type="term" value="F:DNA binding"/>
    <property type="evidence" value="ECO:0007669"/>
    <property type="project" value="UniProtKB-KW"/>
</dbReference>
<dbReference type="Proteomes" id="UP000658656">
    <property type="component" value="Unassembled WGS sequence"/>
</dbReference>